<feature type="transmembrane region" description="Helical" evidence="6">
    <location>
        <begin position="178"/>
        <end position="202"/>
    </location>
</feature>
<evidence type="ECO:0000256" key="5">
    <source>
        <dbReference type="SAM" id="MobiDB-lite"/>
    </source>
</evidence>
<keyword evidence="9" id="KW-1185">Reference proteome</keyword>
<accession>A0A1R3S063</accession>
<dbReference type="AlphaFoldDB" id="A0A1R3S063"/>
<evidence type="ECO:0000256" key="6">
    <source>
        <dbReference type="SAM" id="Phobius"/>
    </source>
</evidence>
<dbReference type="GO" id="GO:0022857">
    <property type="term" value="F:transmembrane transporter activity"/>
    <property type="evidence" value="ECO:0007669"/>
    <property type="project" value="InterPro"/>
</dbReference>
<gene>
    <name evidence="8" type="ORF">ASPCADRAFT_393806</name>
</gene>
<dbReference type="PANTHER" id="PTHR23501:SF156">
    <property type="entry name" value="TRANSPORTER, PUTATIVE-RELATED"/>
    <property type="match status" value="1"/>
</dbReference>
<dbReference type="InterPro" id="IPR036259">
    <property type="entry name" value="MFS_trans_sf"/>
</dbReference>
<evidence type="ECO:0000256" key="3">
    <source>
        <dbReference type="ARBA" id="ARBA00022989"/>
    </source>
</evidence>
<dbReference type="InterPro" id="IPR020846">
    <property type="entry name" value="MFS_dom"/>
</dbReference>
<evidence type="ECO:0000259" key="7">
    <source>
        <dbReference type="PROSITE" id="PS50850"/>
    </source>
</evidence>
<evidence type="ECO:0000256" key="4">
    <source>
        <dbReference type="ARBA" id="ARBA00023136"/>
    </source>
</evidence>
<evidence type="ECO:0000256" key="1">
    <source>
        <dbReference type="ARBA" id="ARBA00004141"/>
    </source>
</evidence>
<dbReference type="OMA" id="CATSHSI"/>
<feature type="transmembrane region" description="Helical" evidence="6">
    <location>
        <begin position="208"/>
        <end position="228"/>
    </location>
</feature>
<name>A0A1R3S063_ASPC5</name>
<feature type="region of interest" description="Disordered" evidence="5">
    <location>
        <begin position="1"/>
        <end position="40"/>
    </location>
</feature>
<feature type="transmembrane region" description="Helical" evidence="6">
    <location>
        <begin position="121"/>
        <end position="138"/>
    </location>
</feature>
<keyword evidence="2 6" id="KW-0812">Transmembrane</keyword>
<dbReference type="InterPro" id="IPR011701">
    <property type="entry name" value="MFS"/>
</dbReference>
<dbReference type="PANTHER" id="PTHR23501">
    <property type="entry name" value="MAJOR FACILITATOR SUPERFAMILY"/>
    <property type="match status" value="1"/>
</dbReference>
<dbReference type="Gene3D" id="1.20.1720.10">
    <property type="entry name" value="Multidrug resistance protein D"/>
    <property type="match status" value="1"/>
</dbReference>
<dbReference type="PROSITE" id="PS50850">
    <property type="entry name" value="MFS"/>
    <property type="match status" value="1"/>
</dbReference>
<dbReference type="OrthoDB" id="4139357at2759"/>
<sequence length="396" mass="42953">MSHISASVVPQEPDPEPISKKPKNIDTDTNGREIPAENADNVEPAPKSLAFKLSFIGLAAGLFVFQMDATALGIAIPTIAEDLEGQSLESFWTSMSYTLCGLVMQPVWASISNAFGRKPPFYVSMALFFVGSIVFAVTRDMNTLIAGRVLQGFGGGGIDVLAEVILADMTTLQERSKYLGLMAIPTAVGIIMGPCVGALFATYVSWRWIGWINLPILGIGTPLVFFFLKLRPIPLDAGLSQNLNRLDWIGMMLLVIGVTIFVLPLSWAGSLFPWASWQTLLPFFLGLAVLVIFAFYEAKPTAPIIPHRLFHSKTANMTLAGAFIHGAILITLLQYLPLLYQAVQLKTPIISAISLLPTIITSVIITAVSMMLVPWLGGYVWLVEVVLVSGGEIETI</sequence>
<dbReference type="VEuPathDB" id="FungiDB:ASPCADRAFT_393806"/>
<dbReference type="Proteomes" id="UP000188318">
    <property type="component" value="Unassembled WGS sequence"/>
</dbReference>
<feature type="transmembrane region" description="Helical" evidence="6">
    <location>
        <begin position="274"/>
        <end position="296"/>
    </location>
</feature>
<evidence type="ECO:0000256" key="2">
    <source>
        <dbReference type="ARBA" id="ARBA00022692"/>
    </source>
</evidence>
<keyword evidence="4 6" id="KW-0472">Membrane</keyword>
<feature type="transmembrane region" description="Helical" evidence="6">
    <location>
        <begin position="55"/>
        <end position="79"/>
    </location>
</feature>
<feature type="transmembrane region" description="Helical" evidence="6">
    <location>
        <begin position="91"/>
        <end position="109"/>
    </location>
</feature>
<dbReference type="SUPFAM" id="SSF103473">
    <property type="entry name" value="MFS general substrate transporter"/>
    <property type="match status" value="1"/>
</dbReference>
<protein>
    <recommendedName>
        <fullName evidence="7">Major facilitator superfamily (MFS) profile domain-containing protein</fullName>
    </recommendedName>
</protein>
<feature type="transmembrane region" description="Helical" evidence="6">
    <location>
        <begin position="317"/>
        <end position="337"/>
    </location>
</feature>
<dbReference type="EMBL" id="KV907494">
    <property type="protein sequence ID" value="OOG00091.1"/>
    <property type="molecule type" value="Genomic_DNA"/>
</dbReference>
<proteinExistence type="predicted"/>
<feature type="compositionally biased region" description="Basic and acidic residues" evidence="5">
    <location>
        <begin position="17"/>
        <end position="35"/>
    </location>
</feature>
<dbReference type="GO" id="GO:0005886">
    <property type="term" value="C:plasma membrane"/>
    <property type="evidence" value="ECO:0007669"/>
    <property type="project" value="TreeGrafter"/>
</dbReference>
<evidence type="ECO:0000313" key="8">
    <source>
        <dbReference type="EMBL" id="OOG00091.1"/>
    </source>
</evidence>
<evidence type="ECO:0000313" key="9">
    <source>
        <dbReference type="Proteomes" id="UP000188318"/>
    </source>
</evidence>
<organism evidence="8 9">
    <name type="scientific">Aspergillus carbonarius (strain ITEM 5010)</name>
    <dbReference type="NCBI Taxonomy" id="602072"/>
    <lineage>
        <taxon>Eukaryota</taxon>
        <taxon>Fungi</taxon>
        <taxon>Dikarya</taxon>
        <taxon>Ascomycota</taxon>
        <taxon>Pezizomycotina</taxon>
        <taxon>Eurotiomycetes</taxon>
        <taxon>Eurotiomycetidae</taxon>
        <taxon>Eurotiales</taxon>
        <taxon>Aspergillaceae</taxon>
        <taxon>Aspergillus</taxon>
        <taxon>Aspergillus subgen. Circumdati</taxon>
    </lineage>
</organism>
<comment type="subcellular location">
    <subcellularLocation>
        <location evidence="1">Membrane</location>
        <topology evidence="1">Multi-pass membrane protein</topology>
    </subcellularLocation>
</comment>
<reference evidence="9" key="1">
    <citation type="journal article" date="2017" name="Genome Biol.">
        <title>Comparative genomics reveals high biological diversity and specific adaptations in the industrially and medically important fungal genus Aspergillus.</title>
        <authorList>
            <person name="de Vries R.P."/>
            <person name="Riley R."/>
            <person name="Wiebenga A."/>
            <person name="Aguilar-Osorio G."/>
            <person name="Amillis S."/>
            <person name="Uchima C.A."/>
            <person name="Anderluh G."/>
            <person name="Asadollahi M."/>
            <person name="Askin M."/>
            <person name="Barry K."/>
            <person name="Battaglia E."/>
            <person name="Bayram O."/>
            <person name="Benocci T."/>
            <person name="Braus-Stromeyer S.A."/>
            <person name="Caldana C."/>
            <person name="Canovas D."/>
            <person name="Cerqueira G.C."/>
            <person name="Chen F."/>
            <person name="Chen W."/>
            <person name="Choi C."/>
            <person name="Clum A."/>
            <person name="Dos Santos R.A."/>
            <person name="Damasio A.R."/>
            <person name="Diallinas G."/>
            <person name="Emri T."/>
            <person name="Fekete E."/>
            <person name="Flipphi M."/>
            <person name="Freyberg S."/>
            <person name="Gallo A."/>
            <person name="Gournas C."/>
            <person name="Habgood R."/>
            <person name="Hainaut M."/>
            <person name="Harispe M.L."/>
            <person name="Henrissat B."/>
            <person name="Hilden K.S."/>
            <person name="Hope R."/>
            <person name="Hossain A."/>
            <person name="Karabika E."/>
            <person name="Karaffa L."/>
            <person name="Karanyi Z."/>
            <person name="Krasevec N."/>
            <person name="Kuo A."/>
            <person name="Kusch H."/>
            <person name="LaButti K."/>
            <person name="Lagendijk E.L."/>
            <person name="Lapidus A."/>
            <person name="Levasseur A."/>
            <person name="Lindquist E."/>
            <person name="Lipzen A."/>
            <person name="Logrieco A.F."/>
            <person name="MacCabe A."/>
            <person name="Maekelae M.R."/>
            <person name="Malavazi I."/>
            <person name="Melin P."/>
            <person name="Meyer V."/>
            <person name="Mielnichuk N."/>
            <person name="Miskei M."/>
            <person name="Molnar A.P."/>
            <person name="Mule G."/>
            <person name="Ngan C.Y."/>
            <person name="Orejas M."/>
            <person name="Orosz E."/>
            <person name="Ouedraogo J.P."/>
            <person name="Overkamp K.M."/>
            <person name="Park H.-S."/>
            <person name="Perrone G."/>
            <person name="Piumi F."/>
            <person name="Punt P.J."/>
            <person name="Ram A.F."/>
            <person name="Ramon A."/>
            <person name="Rauscher S."/>
            <person name="Record E."/>
            <person name="Riano-Pachon D.M."/>
            <person name="Robert V."/>
            <person name="Roehrig J."/>
            <person name="Ruller R."/>
            <person name="Salamov A."/>
            <person name="Salih N.S."/>
            <person name="Samson R.A."/>
            <person name="Sandor E."/>
            <person name="Sanguinetti M."/>
            <person name="Schuetze T."/>
            <person name="Sepcic K."/>
            <person name="Shelest E."/>
            <person name="Sherlock G."/>
            <person name="Sophianopoulou V."/>
            <person name="Squina F.M."/>
            <person name="Sun H."/>
            <person name="Susca A."/>
            <person name="Todd R.B."/>
            <person name="Tsang A."/>
            <person name="Unkles S.E."/>
            <person name="van de Wiele N."/>
            <person name="van Rossen-Uffink D."/>
            <person name="Oliveira J.V."/>
            <person name="Vesth T.C."/>
            <person name="Visser J."/>
            <person name="Yu J.-H."/>
            <person name="Zhou M."/>
            <person name="Andersen M.R."/>
            <person name="Archer D.B."/>
            <person name="Baker S.E."/>
            <person name="Benoit I."/>
            <person name="Brakhage A.A."/>
            <person name="Braus G.H."/>
            <person name="Fischer R."/>
            <person name="Frisvad J.C."/>
            <person name="Goldman G.H."/>
            <person name="Houbraken J."/>
            <person name="Oakley B."/>
            <person name="Pocsi I."/>
            <person name="Scazzocchio C."/>
            <person name="Seiboth B."/>
            <person name="vanKuyk P.A."/>
            <person name="Wortman J."/>
            <person name="Dyer P.S."/>
            <person name="Grigoriev I.V."/>
        </authorList>
    </citation>
    <scope>NUCLEOTIDE SEQUENCE [LARGE SCALE GENOMIC DNA]</scope>
    <source>
        <strain evidence="9">ITEM 5010</strain>
    </source>
</reference>
<dbReference type="Pfam" id="PF07690">
    <property type="entry name" value="MFS_1"/>
    <property type="match status" value="1"/>
</dbReference>
<feature type="domain" description="Major facilitator superfamily (MFS) profile" evidence="7">
    <location>
        <begin position="54"/>
        <end position="396"/>
    </location>
</feature>
<feature type="transmembrane region" description="Helical" evidence="6">
    <location>
        <begin position="144"/>
        <end position="166"/>
    </location>
</feature>
<keyword evidence="3 6" id="KW-1133">Transmembrane helix</keyword>
<feature type="transmembrane region" description="Helical" evidence="6">
    <location>
        <begin position="248"/>
        <end position="268"/>
    </location>
</feature>
<feature type="transmembrane region" description="Helical" evidence="6">
    <location>
        <begin position="349"/>
        <end position="373"/>
    </location>
</feature>